<gene>
    <name evidence="4" type="ORF">NGB36_06110</name>
</gene>
<dbReference type="PANTHER" id="PTHR30290:SF83">
    <property type="entry name" value="ABC TRANSPORTER SUBSTRATE-BINDING PROTEIN"/>
    <property type="match status" value="1"/>
</dbReference>
<keyword evidence="5" id="KW-1185">Reference proteome</keyword>
<feature type="domain" description="Solute-binding protein family 5" evidence="3">
    <location>
        <begin position="115"/>
        <end position="501"/>
    </location>
</feature>
<protein>
    <submittedName>
        <fullName evidence="4">ABC transporter substrate-binding protein</fullName>
    </submittedName>
</protein>
<sequence>MRTRKAHYAAILAVGALALSACSAGGGGGSGTSGNGPTATVQNFGLGTAADSQGPATPVSGAKTGGTVTDLEPTGIDYLDPGQVYVSNELAIAQLYNRSLTGYKIDPKTGKTILVGDLATDTGEPSAGDKTWTYHLKDNLKFQDGTPITSQDIKYGIERLYANFETQGPTYIPTWLDGVNYRNVYSGPYGGKSLPDSAIATPDSKTIIFHFQAPHADAPYAMAMPNVSPIPASKDDKQSYNNHPVSSGPYQIQSYQPGKQLVLTRNKYWDPKTDPIRNAYPDEWNLQLGIANPGLTQRLMAESGTDKDALALSQPADASQMSTLVSGSQYPSRTVSAYQPYVEVINLNANVIKDERVRQAIAYALPLTGIQQAMGGAAQGDLGTNLLSPTIGGFKPFDPYNKLKQPQGDPAKAKQLLQQAGVHNLTLSFAYANTPRWQEVSLIIQKALANAGINVQRIPLDPTSYYTLVGKANNQYAMYRTGWGADWPVGSTVIPPSFDGRTIGDGSPNYSHLNDPYVNSQIDAINKITDVNQADAQWEKLSEYILTHDTTQIPFLYDKFYQVYGDGLGGVTYNQVIGTINPGTVYVK</sequence>
<reference evidence="4" key="1">
    <citation type="submission" date="2022-06" db="EMBL/GenBank/DDBJ databases">
        <title>Draft genome sequence of Streptomyces sp. RB6PN25 isolated from peat swamp forest in Thailand.</title>
        <authorList>
            <person name="Duangmal K."/>
            <person name="Klaysubun C."/>
        </authorList>
    </citation>
    <scope>NUCLEOTIDE SEQUENCE</scope>
    <source>
        <strain evidence="4">RB6PN25</strain>
    </source>
</reference>
<organism evidence="4 5">
    <name type="scientific">Streptomyces humicola</name>
    <dbReference type="NCBI Taxonomy" id="2953240"/>
    <lineage>
        <taxon>Bacteria</taxon>
        <taxon>Bacillati</taxon>
        <taxon>Actinomycetota</taxon>
        <taxon>Actinomycetes</taxon>
        <taxon>Kitasatosporales</taxon>
        <taxon>Streptomycetaceae</taxon>
        <taxon>Streptomyces</taxon>
    </lineage>
</organism>
<dbReference type="InterPro" id="IPR030678">
    <property type="entry name" value="Peptide/Ni-bd"/>
</dbReference>
<dbReference type="Gene3D" id="3.40.190.10">
    <property type="entry name" value="Periplasmic binding protein-like II"/>
    <property type="match status" value="1"/>
</dbReference>
<evidence type="ECO:0000256" key="2">
    <source>
        <dbReference type="SAM" id="SignalP"/>
    </source>
</evidence>
<feature type="compositionally biased region" description="Polar residues" evidence="1">
    <location>
        <begin position="41"/>
        <end position="55"/>
    </location>
</feature>
<dbReference type="RefSeq" id="WP_255919065.1">
    <property type="nucleotide sequence ID" value="NZ_JANFNG010000003.1"/>
</dbReference>
<dbReference type="PIRSF" id="PIRSF002741">
    <property type="entry name" value="MppA"/>
    <property type="match status" value="1"/>
</dbReference>
<dbReference type="Pfam" id="PF00496">
    <property type="entry name" value="SBP_bac_5"/>
    <property type="match status" value="1"/>
</dbReference>
<feature type="chain" id="PRO_5045839023" evidence="2">
    <location>
        <begin position="24"/>
        <end position="588"/>
    </location>
</feature>
<keyword evidence="2" id="KW-0732">Signal</keyword>
<evidence type="ECO:0000313" key="5">
    <source>
        <dbReference type="Proteomes" id="UP001057702"/>
    </source>
</evidence>
<accession>A0ABT1PR80</accession>
<dbReference type="PANTHER" id="PTHR30290">
    <property type="entry name" value="PERIPLASMIC BINDING COMPONENT OF ABC TRANSPORTER"/>
    <property type="match status" value="1"/>
</dbReference>
<dbReference type="PROSITE" id="PS51257">
    <property type="entry name" value="PROKAR_LIPOPROTEIN"/>
    <property type="match status" value="1"/>
</dbReference>
<dbReference type="Proteomes" id="UP001057702">
    <property type="component" value="Unassembled WGS sequence"/>
</dbReference>
<evidence type="ECO:0000259" key="3">
    <source>
        <dbReference type="Pfam" id="PF00496"/>
    </source>
</evidence>
<evidence type="ECO:0000313" key="4">
    <source>
        <dbReference type="EMBL" id="MCQ4080178.1"/>
    </source>
</evidence>
<proteinExistence type="predicted"/>
<name>A0ABT1PR80_9ACTN</name>
<dbReference type="InterPro" id="IPR000914">
    <property type="entry name" value="SBP_5_dom"/>
</dbReference>
<dbReference type="CDD" id="cd08506">
    <property type="entry name" value="PBP2_clavulanate_OppA2"/>
    <property type="match status" value="1"/>
</dbReference>
<dbReference type="EMBL" id="JANFNG010000003">
    <property type="protein sequence ID" value="MCQ4080178.1"/>
    <property type="molecule type" value="Genomic_DNA"/>
</dbReference>
<feature type="signal peptide" evidence="2">
    <location>
        <begin position="1"/>
        <end position="23"/>
    </location>
</feature>
<dbReference type="InterPro" id="IPR039424">
    <property type="entry name" value="SBP_5"/>
</dbReference>
<dbReference type="SUPFAM" id="SSF53850">
    <property type="entry name" value="Periplasmic binding protein-like II"/>
    <property type="match status" value="1"/>
</dbReference>
<comment type="caution">
    <text evidence="4">The sequence shown here is derived from an EMBL/GenBank/DDBJ whole genome shotgun (WGS) entry which is preliminary data.</text>
</comment>
<dbReference type="Gene3D" id="3.10.105.10">
    <property type="entry name" value="Dipeptide-binding Protein, Domain 3"/>
    <property type="match status" value="1"/>
</dbReference>
<feature type="region of interest" description="Disordered" evidence="1">
    <location>
        <begin position="27"/>
        <end position="66"/>
    </location>
</feature>
<evidence type="ECO:0000256" key="1">
    <source>
        <dbReference type="SAM" id="MobiDB-lite"/>
    </source>
</evidence>